<feature type="domain" description="FAE" evidence="2">
    <location>
        <begin position="4"/>
        <end position="93"/>
    </location>
</feature>
<keyword evidence="4" id="KW-1185">Reference proteome</keyword>
<dbReference type="AlphaFoldDB" id="A0AAD8QEE3"/>
<dbReference type="GO" id="GO:0016747">
    <property type="term" value="F:acyltransferase activity, transferring groups other than amino-acyl groups"/>
    <property type="evidence" value="ECO:0007669"/>
    <property type="project" value="InterPro"/>
</dbReference>
<accession>A0AAD8QEE3</accession>
<dbReference type="EMBL" id="JAUUTY010000529">
    <property type="protein sequence ID" value="KAK1600970.1"/>
    <property type="molecule type" value="Genomic_DNA"/>
</dbReference>
<proteinExistence type="predicted"/>
<dbReference type="GO" id="GO:0006633">
    <property type="term" value="P:fatty acid biosynthetic process"/>
    <property type="evidence" value="ECO:0007669"/>
    <property type="project" value="InterPro"/>
</dbReference>
<dbReference type="InterPro" id="IPR012392">
    <property type="entry name" value="3-ktacl-CoA_syn"/>
</dbReference>
<dbReference type="Pfam" id="PF08392">
    <property type="entry name" value="FAE1_CUT1_RppA"/>
    <property type="match status" value="1"/>
</dbReference>
<protein>
    <recommendedName>
        <fullName evidence="2">FAE domain-containing protein</fullName>
    </recommendedName>
</protein>
<dbReference type="InterPro" id="IPR016039">
    <property type="entry name" value="Thiolase-like"/>
</dbReference>
<sequence>MHVHAVQEARMLFFPVLDDAFAKTSMPPSIVGALVVNYSGFCPASTHTSITANRYRIHADGKTLNLSSMCCGASSIRVDNTTGIRRAHCMSTVVLHASADIQREDANHLPS</sequence>
<evidence type="ECO:0000313" key="4">
    <source>
        <dbReference type="Proteomes" id="UP001231189"/>
    </source>
</evidence>
<dbReference type="InterPro" id="IPR013601">
    <property type="entry name" value="FAE1_typ3_polyketide_synth"/>
</dbReference>
<dbReference type="PANTHER" id="PTHR31561">
    <property type="entry name" value="3-KETOACYL-COA SYNTHASE"/>
    <property type="match status" value="1"/>
</dbReference>
<keyword evidence="1" id="KW-0808">Transferase</keyword>
<name>A0AAD8QEE3_LOLMU</name>
<gene>
    <name evidence="3" type="ORF">QYE76_017412</name>
</gene>
<dbReference type="GO" id="GO:0016020">
    <property type="term" value="C:membrane"/>
    <property type="evidence" value="ECO:0007669"/>
    <property type="project" value="InterPro"/>
</dbReference>
<organism evidence="3 4">
    <name type="scientific">Lolium multiflorum</name>
    <name type="common">Italian ryegrass</name>
    <name type="synonym">Lolium perenne subsp. multiflorum</name>
    <dbReference type="NCBI Taxonomy" id="4521"/>
    <lineage>
        <taxon>Eukaryota</taxon>
        <taxon>Viridiplantae</taxon>
        <taxon>Streptophyta</taxon>
        <taxon>Embryophyta</taxon>
        <taxon>Tracheophyta</taxon>
        <taxon>Spermatophyta</taxon>
        <taxon>Magnoliopsida</taxon>
        <taxon>Liliopsida</taxon>
        <taxon>Poales</taxon>
        <taxon>Poaceae</taxon>
        <taxon>BOP clade</taxon>
        <taxon>Pooideae</taxon>
        <taxon>Poodae</taxon>
        <taxon>Poeae</taxon>
        <taxon>Poeae Chloroplast Group 2 (Poeae type)</taxon>
        <taxon>Loliodinae</taxon>
        <taxon>Loliinae</taxon>
        <taxon>Lolium</taxon>
    </lineage>
</organism>
<evidence type="ECO:0000259" key="2">
    <source>
        <dbReference type="Pfam" id="PF08392"/>
    </source>
</evidence>
<evidence type="ECO:0000256" key="1">
    <source>
        <dbReference type="ARBA" id="ARBA00023315"/>
    </source>
</evidence>
<dbReference type="SUPFAM" id="SSF53901">
    <property type="entry name" value="Thiolase-like"/>
    <property type="match status" value="1"/>
</dbReference>
<keyword evidence="1" id="KW-0012">Acyltransferase</keyword>
<comment type="caution">
    <text evidence="3">The sequence shown here is derived from an EMBL/GenBank/DDBJ whole genome shotgun (WGS) entry which is preliminary data.</text>
</comment>
<reference evidence="3" key="1">
    <citation type="submission" date="2023-07" db="EMBL/GenBank/DDBJ databases">
        <title>A chromosome-level genome assembly of Lolium multiflorum.</title>
        <authorList>
            <person name="Chen Y."/>
            <person name="Copetti D."/>
            <person name="Kolliker R."/>
            <person name="Studer B."/>
        </authorList>
    </citation>
    <scope>NUCLEOTIDE SEQUENCE</scope>
    <source>
        <strain evidence="3">02402/16</strain>
        <tissue evidence="3">Leaf</tissue>
    </source>
</reference>
<dbReference type="Proteomes" id="UP001231189">
    <property type="component" value="Unassembled WGS sequence"/>
</dbReference>
<evidence type="ECO:0000313" key="3">
    <source>
        <dbReference type="EMBL" id="KAK1600970.1"/>
    </source>
</evidence>